<dbReference type="RefSeq" id="WP_160895076.1">
    <property type="nucleotide sequence ID" value="NZ_WUMU01000016.1"/>
</dbReference>
<gene>
    <name evidence="1" type="ORF">GR170_13960</name>
</gene>
<organism evidence="1 2">
    <name type="scientific">Pseudooceanicola albus</name>
    <dbReference type="NCBI Taxonomy" id="2692189"/>
    <lineage>
        <taxon>Bacteria</taxon>
        <taxon>Pseudomonadati</taxon>
        <taxon>Pseudomonadota</taxon>
        <taxon>Alphaproteobacteria</taxon>
        <taxon>Rhodobacterales</taxon>
        <taxon>Paracoccaceae</taxon>
        <taxon>Pseudooceanicola</taxon>
    </lineage>
</organism>
<evidence type="ECO:0000313" key="2">
    <source>
        <dbReference type="Proteomes" id="UP000477911"/>
    </source>
</evidence>
<dbReference type="PANTHER" id="PTHR33415">
    <property type="entry name" value="PROTEIN EMBRYO DEFECTIVE 514"/>
    <property type="match status" value="1"/>
</dbReference>
<proteinExistence type="predicted"/>
<dbReference type="EMBL" id="WUMU01000016">
    <property type="protein sequence ID" value="MXN18949.1"/>
    <property type="molecule type" value="Genomic_DNA"/>
</dbReference>
<evidence type="ECO:0000313" key="1">
    <source>
        <dbReference type="EMBL" id="MXN18949.1"/>
    </source>
</evidence>
<dbReference type="PANTHER" id="PTHR33415:SF12">
    <property type="entry name" value="PROTEIN EMBRYO DEFECTIVE 514"/>
    <property type="match status" value="1"/>
</dbReference>
<accession>A0A6L7G524</accession>
<dbReference type="InterPro" id="IPR044673">
    <property type="entry name" value="DCL-like"/>
</dbReference>
<name>A0A6L7G524_9RHOB</name>
<protein>
    <submittedName>
        <fullName evidence="1">DUF3223 domain-containing protein</fullName>
    </submittedName>
</protein>
<dbReference type="Gene3D" id="3.10.450.40">
    <property type="match status" value="1"/>
</dbReference>
<dbReference type="Proteomes" id="UP000477911">
    <property type="component" value="Unassembled WGS sequence"/>
</dbReference>
<reference evidence="1 2" key="1">
    <citation type="submission" date="2019-12" db="EMBL/GenBank/DDBJ databases">
        <authorList>
            <person name="Li M."/>
        </authorList>
    </citation>
    <scope>NUCLEOTIDE SEQUENCE [LARGE SCALE GENOMIC DNA]</scope>
    <source>
        <strain evidence="1 2">GBMRC 2024</strain>
    </source>
</reference>
<dbReference type="Pfam" id="PF11523">
    <property type="entry name" value="DUF3223"/>
    <property type="match status" value="1"/>
</dbReference>
<sequence>MPRSVPVEIMGIKFRTKGDALAYLRAMLNRYAPGSPVNEEDAVFLREALKRHPEADAKIGAGISSFEVRSADYGTQCFWVLRVDQTEERFSYKSCV</sequence>
<comment type="caution">
    <text evidence="1">The sequence shown here is derived from an EMBL/GenBank/DDBJ whole genome shotgun (WGS) entry which is preliminary data.</text>
</comment>
<keyword evidence="2" id="KW-1185">Reference proteome</keyword>
<dbReference type="AlphaFoldDB" id="A0A6L7G524"/>